<dbReference type="Pfam" id="PF00004">
    <property type="entry name" value="AAA"/>
    <property type="match status" value="1"/>
</dbReference>
<dbReference type="InterPro" id="IPR003593">
    <property type="entry name" value="AAA+_ATPase"/>
</dbReference>
<keyword evidence="4" id="KW-1185">Reference proteome</keyword>
<proteinExistence type="predicted"/>
<organism evidence="3 4">
    <name type="scientific">Dendrothele bispora (strain CBS 962.96)</name>
    <dbReference type="NCBI Taxonomy" id="1314807"/>
    <lineage>
        <taxon>Eukaryota</taxon>
        <taxon>Fungi</taxon>
        <taxon>Dikarya</taxon>
        <taxon>Basidiomycota</taxon>
        <taxon>Agaricomycotina</taxon>
        <taxon>Agaricomycetes</taxon>
        <taxon>Agaricomycetidae</taxon>
        <taxon>Agaricales</taxon>
        <taxon>Agaricales incertae sedis</taxon>
        <taxon>Dendrothele</taxon>
    </lineage>
</organism>
<feature type="region of interest" description="Disordered" evidence="1">
    <location>
        <begin position="1"/>
        <end position="28"/>
    </location>
</feature>
<dbReference type="AlphaFoldDB" id="A0A4S8M5Y9"/>
<keyword evidence="3" id="KW-0378">Hydrolase</keyword>
<evidence type="ECO:0000259" key="2">
    <source>
        <dbReference type="SMART" id="SM00382"/>
    </source>
</evidence>
<dbReference type="GO" id="GO:0016887">
    <property type="term" value="F:ATP hydrolysis activity"/>
    <property type="evidence" value="ECO:0007669"/>
    <property type="project" value="InterPro"/>
</dbReference>
<dbReference type="SUPFAM" id="SSF52540">
    <property type="entry name" value="P-loop containing nucleoside triphosphate hydrolases"/>
    <property type="match status" value="1"/>
</dbReference>
<dbReference type="SMART" id="SM00382">
    <property type="entry name" value="AAA"/>
    <property type="match status" value="1"/>
</dbReference>
<dbReference type="CDD" id="cd19481">
    <property type="entry name" value="RecA-like_protease"/>
    <property type="match status" value="1"/>
</dbReference>
<gene>
    <name evidence="3" type="ORF">K435DRAFT_777864</name>
</gene>
<dbReference type="PANTHER" id="PTHR46411">
    <property type="entry name" value="FAMILY ATPASE, PUTATIVE-RELATED"/>
    <property type="match status" value="1"/>
</dbReference>
<dbReference type="Pfam" id="PF22942">
    <property type="entry name" value="DUF7025"/>
    <property type="match status" value="1"/>
</dbReference>
<evidence type="ECO:0000256" key="1">
    <source>
        <dbReference type="SAM" id="MobiDB-lite"/>
    </source>
</evidence>
<evidence type="ECO:0000313" key="3">
    <source>
        <dbReference type="EMBL" id="THU97672.1"/>
    </source>
</evidence>
<dbReference type="InterPro" id="IPR003959">
    <property type="entry name" value="ATPase_AAA_core"/>
</dbReference>
<sequence length="664" mass="76375">MSEVENPPKAGATEESIEKVEDAKSPPKTQIEYDRYIHKFELYDSDEYKYVPWDPTTYTPPPPPKEDLHNYFHVVSRYDSESSATPQLLITNWSKTLVRFMRTFVGDPFFNSRPEYKVQRFFPKLEQLRAKWNEAKSALSMESMLSLDEKVVLAKALGNPHVHQNSSEAELIEQITQIVEHLSVLMAYLDEQFKPTMDRLKLETSHGQISYDLLIYFFKVGDILYSYDDEFGLPFAFTLHKRWYQASTNESYFLVTAITRFWNGNQYKKETMDLKLRSFEGTKEISELAFQHLDSDMKEKLVARGKLYVTYSGIHYKQYGFDLYIFCQNRIMIDRTAYNYQGGYDLDPDTEIPELEEQKLHFLPPEVYGFNLSTKKWQSFLVDEIQPVVFDEKAWDHLVLDPDTKTLIKGLVEVTKNENTTSRMVNDVISGKGGGLIAVLHGPPGTGKTLTAEAVAEILQRPLYMVGSTELSTSPSSLESNLKKILKLASAWDAVLLIDEADVFLEQRSLHELGRNALVSVALRVLEYHRGVLFLTTNRIKTFDEAFLSRFSIAISYPELDQTGRFTVWSKFFELAGCRIVETVEPDRKDVISRSELMRLASKPFNGRTIKNLVRTAQALALSTNSPLCLHHVQTVVNTQEKFLKGFSQCRGQKRKLEVLECEE</sequence>
<evidence type="ECO:0000313" key="4">
    <source>
        <dbReference type="Proteomes" id="UP000297245"/>
    </source>
</evidence>
<feature type="compositionally biased region" description="Basic and acidic residues" evidence="1">
    <location>
        <begin position="16"/>
        <end position="28"/>
    </location>
</feature>
<dbReference type="InterPro" id="IPR054289">
    <property type="entry name" value="DUF7025"/>
</dbReference>
<dbReference type="PANTHER" id="PTHR46411:SF3">
    <property type="entry name" value="AAA+ ATPASE DOMAIN-CONTAINING PROTEIN"/>
    <property type="match status" value="1"/>
</dbReference>
<dbReference type="InterPro" id="IPR027417">
    <property type="entry name" value="P-loop_NTPase"/>
</dbReference>
<dbReference type="Proteomes" id="UP000297245">
    <property type="component" value="Unassembled WGS sequence"/>
</dbReference>
<accession>A0A4S8M5Y9</accession>
<dbReference type="GO" id="GO:0005524">
    <property type="term" value="F:ATP binding"/>
    <property type="evidence" value="ECO:0007669"/>
    <property type="project" value="InterPro"/>
</dbReference>
<protein>
    <submittedName>
        <fullName evidence="3">P-loop containing nucleoside triphosphate hydrolase protein</fullName>
    </submittedName>
</protein>
<dbReference type="Gene3D" id="3.40.50.300">
    <property type="entry name" value="P-loop containing nucleotide triphosphate hydrolases"/>
    <property type="match status" value="1"/>
</dbReference>
<dbReference type="OrthoDB" id="10042665at2759"/>
<name>A0A4S8M5Y9_DENBC</name>
<reference evidence="3 4" key="1">
    <citation type="journal article" date="2019" name="Nat. Ecol. Evol.">
        <title>Megaphylogeny resolves global patterns of mushroom evolution.</title>
        <authorList>
            <person name="Varga T."/>
            <person name="Krizsan K."/>
            <person name="Foldi C."/>
            <person name="Dima B."/>
            <person name="Sanchez-Garcia M."/>
            <person name="Sanchez-Ramirez S."/>
            <person name="Szollosi G.J."/>
            <person name="Szarkandi J.G."/>
            <person name="Papp V."/>
            <person name="Albert L."/>
            <person name="Andreopoulos W."/>
            <person name="Angelini C."/>
            <person name="Antonin V."/>
            <person name="Barry K.W."/>
            <person name="Bougher N.L."/>
            <person name="Buchanan P."/>
            <person name="Buyck B."/>
            <person name="Bense V."/>
            <person name="Catcheside P."/>
            <person name="Chovatia M."/>
            <person name="Cooper J."/>
            <person name="Damon W."/>
            <person name="Desjardin D."/>
            <person name="Finy P."/>
            <person name="Geml J."/>
            <person name="Haridas S."/>
            <person name="Hughes K."/>
            <person name="Justo A."/>
            <person name="Karasinski D."/>
            <person name="Kautmanova I."/>
            <person name="Kiss B."/>
            <person name="Kocsube S."/>
            <person name="Kotiranta H."/>
            <person name="LaButti K.M."/>
            <person name="Lechner B.E."/>
            <person name="Liimatainen K."/>
            <person name="Lipzen A."/>
            <person name="Lukacs Z."/>
            <person name="Mihaltcheva S."/>
            <person name="Morgado L.N."/>
            <person name="Niskanen T."/>
            <person name="Noordeloos M.E."/>
            <person name="Ohm R.A."/>
            <person name="Ortiz-Santana B."/>
            <person name="Ovrebo C."/>
            <person name="Racz N."/>
            <person name="Riley R."/>
            <person name="Savchenko A."/>
            <person name="Shiryaev A."/>
            <person name="Soop K."/>
            <person name="Spirin V."/>
            <person name="Szebenyi C."/>
            <person name="Tomsovsky M."/>
            <person name="Tulloss R.E."/>
            <person name="Uehling J."/>
            <person name="Grigoriev I.V."/>
            <person name="Vagvolgyi C."/>
            <person name="Papp T."/>
            <person name="Martin F.M."/>
            <person name="Miettinen O."/>
            <person name="Hibbett D.S."/>
            <person name="Nagy L.G."/>
        </authorList>
    </citation>
    <scope>NUCLEOTIDE SEQUENCE [LARGE SCALE GENOMIC DNA]</scope>
    <source>
        <strain evidence="3 4">CBS 962.96</strain>
    </source>
</reference>
<feature type="domain" description="AAA+ ATPase" evidence="2">
    <location>
        <begin position="434"/>
        <end position="559"/>
    </location>
</feature>
<dbReference type="EMBL" id="ML179150">
    <property type="protein sequence ID" value="THU97672.1"/>
    <property type="molecule type" value="Genomic_DNA"/>
</dbReference>